<accession>A0ABU8GWB0</accession>
<reference evidence="2 3" key="1">
    <citation type="submission" date="2024-03" db="EMBL/GenBank/DDBJ databases">
        <title>First Report of Pectobacterium brasiliscabiei causing potato scab in china.</title>
        <authorList>
            <person name="Handique U."/>
        </authorList>
    </citation>
    <scope>NUCLEOTIDE SEQUENCE [LARGE SCALE GENOMIC DNA]</scope>
    <source>
        <strain evidence="2 3">ZRIMU1503</strain>
    </source>
</reference>
<evidence type="ECO:0000259" key="1">
    <source>
        <dbReference type="Pfam" id="PF08463"/>
    </source>
</evidence>
<proteinExistence type="predicted"/>
<comment type="caution">
    <text evidence="2">The sequence shown here is derived from an EMBL/GenBank/DDBJ whole genome shotgun (WGS) entry which is preliminary data.</text>
</comment>
<protein>
    <submittedName>
        <fullName evidence="2">Type I restriction-modification enzyme R subunit C-terminal domain-containing protein</fullName>
    </submittedName>
</protein>
<dbReference type="InterPro" id="IPR013670">
    <property type="entry name" value="EcoEI_R_C_dom"/>
</dbReference>
<name>A0ABU8GWB0_9ACTN</name>
<evidence type="ECO:0000313" key="3">
    <source>
        <dbReference type="Proteomes" id="UP001365781"/>
    </source>
</evidence>
<keyword evidence="3" id="KW-1185">Reference proteome</keyword>
<feature type="non-terminal residue" evidence="2">
    <location>
        <position position="1"/>
    </location>
</feature>
<dbReference type="Pfam" id="PF08463">
    <property type="entry name" value="EcoEI_R_C"/>
    <property type="match status" value="1"/>
</dbReference>
<gene>
    <name evidence="2" type="ORF">WB403_51135</name>
</gene>
<dbReference type="EMBL" id="JBBAYM010000661">
    <property type="protein sequence ID" value="MEI5617468.1"/>
    <property type="molecule type" value="Genomic_DNA"/>
</dbReference>
<feature type="non-terminal residue" evidence="2">
    <location>
        <position position="83"/>
    </location>
</feature>
<dbReference type="RefSeq" id="WP_336559311.1">
    <property type="nucleotide sequence ID" value="NZ_JBBAYM010000661.1"/>
</dbReference>
<dbReference type="Proteomes" id="UP001365781">
    <property type="component" value="Unassembled WGS sequence"/>
</dbReference>
<evidence type="ECO:0000313" key="2">
    <source>
        <dbReference type="EMBL" id="MEI5617468.1"/>
    </source>
</evidence>
<feature type="domain" description="EcoEI R protein C-terminal" evidence="1">
    <location>
        <begin position="6"/>
        <end position="83"/>
    </location>
</feature>
<organism evidence="2 3">
    <name type="scientific">Streptomyces brasiliscabiei</name>
    <dbReference type="NCBI Taxonomy" id="2736302"/>
    <lineage>
        <taxon>Bacteria</taxon>
        <taxon>Bacillati</taxon>
        <taxon>Actinomycetota</taxon>
        <taxon>Actinomycetes</taxon>
        <taxon>Kitasatosporales</taxon>
        <taxon>Streptomycetaceae</taxon>
        <taxon>Streptomyces</taxon>
    </lineage>
</organism>
<sequence length="83" mass="9450">YNLPYAKRKLTYAAIKELAAKLADPPYYLMAADVWQAYRRVAASKVRGAPVDRMLTEIIALVRFTIGQADVLEPFGMQVEQRF</sequence>